<keyword evidence="2" id="KW-0472">Membrane</keyword>
<feature type="transmembrane region" description="Helical" evidence="2">
    <location>
        <begin position="155"/>
        <end position="171"/>
    </location>
</feature>
<dbReference type="Gene3D" id="1.20.120.1220">
    <property type="match status" value="1"/>
</dbReference>
<accession>Q24ND9</accession>
<feature type="transmembrane region" description="Helical" evidence="2">
    <location>
        <begin position="32"/>
        <end position="55"/>
    </location>
</feature>
<evidence type="ECO:0000313" key="4">
    <source>
        <dbReference type="EMBL" id="BAE86453.1"/>
    </source>
</evidence>
<protein>
    <recommendedName>
        <fullName evidence="3">Prepilin type IV endopeptidase peptidase domain-containing protein</fullName>
    </recommendedName>
</protein>
<evidence type="ECO:0000256" key="1">
    <source>
        <dbReference type="ARBA" id="ARBA00005801"/>
    </source>
</evidence>
<dbReference type="MEROPS" id="A24.019"/>
<dbReference type="PANTHER" id="PTHR30487">
    <property type="entry name" value="TYPE 4 PREPILIN-LIKE PROTEINS LEADER PEPTIDE-PROCESSING ENZYME"/>
    <property type="match status" value="1"/>
</dbReference>
<proteinExistence type="inferred from homology"/>
<name>Q24ND9_DESHY</name>
<dbReference type="AlphaFoldDB" id="Q24ND9"/>
<dbReference type="InterPro" id="IPR000045">
    <property type="entry name" value="Prepilin_IV_endopep_pep"/>
</dbReference>
<feature type="transmembrane region" description="Helical" evidence="2">
    <location>
        <begin position="85"/>
        <end position="103"/>
    </location>
</feature>
<keyword evidence="5" id="KW-1185">Reference proteome</keyword>
<evidence type="ECO:0000259" key="3">
    <source>
        <dbReference type="Pfam" id="PF01478"/>
    </source>
</evidence>
<evidence type="ECO:0000313" key="5">
    <source>
        <dbReference type="Proteomes" id="UP000001946"/>
    </source>
</evidence>
<evidence type="ECO:0000256" key="2">
    <source>
        <dbReference type="SAM" id="Phobius"/>
    </source>
</evidence>
<dbReference type="Pfam" id="PF01478">
    <property type="entry name" value="Peptidase_A24"/>
    <property type="match status" value="1"/>
</dbReference>
<feature type="transmembrane region" description="Helical" evidence="2">
    <location>
        <begin position="123"/>
        <end position="143"/>
    </location>
</feature>
<comment type="similarity">
    <text evidence="1">Belongs to the peptidase A24 family.</text>
</comment>
<dbReference type="EMBL" id="AP008230">
    <property type="protein sequence ID" value="BAE86453.1"/>
    <property type="molecule type" value="Genomic_DNA"/>
</dbReference>
<dbReference type="Proteomes" id="UP000001946">
    <property type="component" value="Chromosome"/>
</dbReference>
<dbReference type="PANTHER" id="PTHR30487:SF0">
    <property type="entry name" value="PREPILIN LEADER PEPTIDASE_N-METHYLTRANSFERASE-RELATED"/>
    <property type="match status" value="1"/>
</dbReference>
<dbReference type="KEGG" id="dsy:DSY4664"/>
<organism evidence="4 5">
    <name type="scientific">Desulfitobacterium hafniense (strain Y51)</name>
    <dbReference type="NCBI Taxonomy" id="138119"/>
    <lineage>
        <taxon>Bacteria</taxon>
        <taxon>Bacillati</taxon>
        <taxon>Bacillota</taxon>
        <taxon>Clostridia</taxon>
        <taxon>Eubacteriales</taxon>
        <taxon>Desulfitobacteriaceae</taxon>
        <taxon>Desulfitobacterium</taxon>
    </lineage>
</organism>
<dbReference type="InterPro" id="IPR050882">
    <property type="entry name" value="Prepilin_peptidase/N-MTase"/>
</dbReference>
<dbReference type="eggNOG" id="COG1989">
    <property type="taxonomic scope" value="Bacteria"/>
</dbReference>
<dbReference type="HOGENOM" id="CLU_057101_8_2_9"/>
<dbReference type="GO" id="GO:0004190">
    <property type="term" value="F:aspartic-type endopeptidase activity"/>
    <property type="evidence" value="ECO:0007669"/>
    <property type="project" value="InterPro"/>
</dbReference>
<sequence>MADSTPCLARRFCRLSNSASRICSTMGADLDILAQSAALVQGGFFAALLLAVSVFDIRKKIIPDSLCLGIAMTGLFAFEPAKLAGLLASALFLLAALALGGMGGGDIKLMATAGLVLGFSKSIAAAVIGLTALLVFHVGNIIIQKLCGRDARKSYPLAPFLSLGCLAAYFLL</sequence>
<gene>
    <name evidence="4" type="ordered locus">DSY4664</name>
</gene>
<dbReference type="STRING" id="138119.DSY4664"/>
<feature type="domain" description="Prepilin type IV endopeptidase peptidase" evidence="3">
    <location>
        <begin position="44"/>
        <end position="136"/>
    </location>
</feature>
<keyword evidence="2" id="KW-0812">Transmembrane</keyword>
<keyword evidence="2" id="KW-1133">Transmembrane helix</keyword>
<dbReference type="GO" id="GO:0005886">
    <property type="term" value="C:plasma membrane"/>
    <property type="evidence" value="ECO:0007669"/>
    <property type="project" value="TreeGrafter"/>
</dbReference>
<dbReference type="GO" id="GO:0006465">
    <property type="term" value="P:signal peptide processing"/>
    <property type="evidence" value="ECO:0007669"/>
    <property type="project" value="TreeGrafter"/>
</dbReference>
<reference evidence="4 5" key="1">
    <citation type="journal article" date="2006" name="J. Bacteriol.">
        <title>Complete genome sequence of the dehalorespiring bacterium Desulfitobacterium hafniense Y51 and comparison with Dehalococcoides ethenogenes 195.</title>
        <authorList>
            <person name="Nonaka H."/>
            <person name="Keresztes G."/>
            <person name="Shinoda Y."/>
            <person name="Ikenaga Y."/>
            <person name="Abe M."/>
            <person name="Naito K."/>
            <person name="Inatomi K."/>
            <person name="Furukawa K."/>
            <person name="Inui M."/>
            <person name="Yukawa H."/>
        </authorList>
    </citation>
    <scope>NUCLEOTIDE SEQUENCE [LARGE SCALE GENOMIC DNA]</scope>
    <source>
        <strain evidence="4 5">Y51</strain>
    </source>
</reference>